<evidence type="ECO:0000313" key="2">
    <source>
        <dbReference type="EMBL" id="MFL1731510.1"/>
    </source>
</evidence>
<feature type="transmembrane region" description="Helical" evidence="1">
    <location>
        <begin position="6"/>
        <end position="25"/>
    </location>
</feature>
<accession>A0ABW8U4S3</accession>
<sequence length="120" mass="13191">MKHIHMLMAFLLLFLFIIQAMPILTQKGSRSPAIMKVCNHLLYALVMASGFWLFWQLYQVAGVQHWAIAKLVLLIVAASATAKAQRNHLVASGQAKAGLLVATVAYVGIVFLAFAKPMLI</sequence>
<keyword evidence="1" id="KW-0472">Membrane</keyword>
<gene>
    <name evidence="2" type="ORF">ACJHVH_00620</name>
</gene>
<proteinExistence type="predicted"/>
<dbReference type="Proteomes" id="UP001624684">
    <property type="component" value="Unassembled WGS sequence"/>
</dbReference>
<keyword evidence="3" id="KW-1185">Reference proteome</keyword>
<name>A0ABW8U4S3_9GAMM</name>
<comment type="caution">
    <text evidence="2">The sequence shown here is derived from an EMBL/GenBank/DDBJ whole genome shotgun (WGS) entry which is preliminary data.</text>
</comment>
<feature type="transmembrane region" description="Helical" evidence="1">
    <location>
        <begin position="97"/>
        <end position="115"/>
    </location>
</feature>
<feature type="transmembrane region" description="Helical" evidence="1">
    <location>
        <begin position="37"/>
        <end position="55"/>
    </location>
</feature>
<feature type="transmembrane region" description="Helical" evidence="1">
    <location>
        <begin position="67"/>
        <end position="85"/>
    </location>
</feature>
<evidence type="ECO:0000256" key="1">
    <source>
        <dbReference type="SAM" id="Phobius"/>
    </source>
</evidence>
<dbReference type="PIRSF" id="PIRSF005610">
    <property type="entry name" value="SirB"/>
    <property type="match status" value="1"/>
</dbReference>
<dbReference type="RefSeq" id="WP_407068393.1">
    <property type="nucleotide sequence ID" value="NZ_JBJJXE010000001.1"/>
</dbReference>
<protein>
    <submittedName>
        <fullName evidence="2">SirB2 family protein</fullName>
    </submittedName>
</protein>
<evidence type="ECO:0000313" key="3">
    <source>
        <dbReference type="Proteomes" id="UP001624684"/>
    </source>
</evidence>
<dbReference type="Pfam" id="PF04247">
    <property type="entry name" value="SirB"/>
    <property type="match status" value="1"/>
</dbReference>
<reference evidence="2 3" key="1">
    <citation type="submission" date="2024-11" db="EMBL/GenBank/DDBJ databases">
        <title>First Report of Moraxella oculi in Brazil in an Infectious Bovine Keratoconjunctivitis Outbreak.</title>
        <authorList>
            <person name="Carvalho C.V."/>
            <person name="Domingues R."/>
            <person name="Coutinho C."/>
            <person name="Honorio N.T.B.S."/>
            <person name="Faza D.R.L.R."/>
            <person name="Carvalho W.A."/>
            <person name="Machado A.B.F."/>
            <person name="Martins M.F."/>
            <person name="Gaspar E.B."/>
        </authorList>
    </citation>
    <scope>NUCLEOTIDE SEQUENCE [LARGE SCALE GENOMIC DNA]</scope>
    <source>
        <strain evidence="2 3">2117LE</strain>
    </source>
</reference>
<organism evidence="2 3">
    <name type="scientific">Moraxella oculi</name>
    <dbReference type="NCBI Taxonomy" id="2940516"/>
    <lineage>
        <taxon>Bacteria</taxon>
        <taxon>Pseudomonadati</taxon>
        <taxon>Pseudomonadota</taxon>
        <taxon>Gammaproteobacteria</taxon>
        <taxon>Moraxellales</taxon>
        <taxon>Moraxellaceae</taxon>
        <taxon>Moraxella</taxon>
    </lineage>
</organism>
<dbReference type="EMBL" id="JBJJXE010000001">
    <property type="protein sequence ID" value="MFL1731510.1"/>
    <property type="molecule type" value="Genomic_DNA"/>
</dbReference>
<dbReference type="InterPro" id="IPR007360">
    <property type="entry name" value="SirB"/>
</dbReference>
<keyword evidence="1" id="KW-1133">Transmembrane helix</keyword>
<keyword evidence="1" id="KW-0812">Transmembrane</keyword>